<dbReference type="Proteomes" id="UP000308730">
    <property type="component" value="Unassembled WGS sequence"/>
</dbReference>
<accession>A0A4S4MQZ6</accession>
<dbReference type="EMBL" id="SGPM01000231">
    <property type="protein sequence ID" value="THH27708.1"/>
    <property type="molecule type" value="Genomic_DNA"/>
</dbReference>
<dbReference type="PANTHER" id="PTHR36183:SF2">
    <property type="entry name" value="BETA-GLUCURONIDASE C-TERMINAL DOMAIN-CONTAINING PROTEIN"/>
    <property type="match status" value="1"/>
</dbReference>
<comment type="caution">
    <text evidence="3">The sequence shown here is derived from an EMBL/GenBank/DDBJ whole genome shotgun (WGS) entry which is preliminary data.</text>
</comment>
<dbReference type="AlphaFoldDB" id="A0A4S4MQZ6"/>
<feature type="chain" id="PRO_5020662948" description="Beta-glucuronidase C-terminal domain-containing protein" evidence="1">
    <location>
        <begin position="22"/>
        <end position="330"/>
    </location>
</feature>
<dbReference type="PANTHER" id="PTHR36183">
    <property type="entry name" value="BETA-GLUCURONIDASE"/>
    <property type="match status" value="1"/>
</dbReference>
<keyword evidence="1" id="KW-0732">Signal</keyword>
<evidence type="ECO:0000259" key="2">
    <source>
        <dbReference type="Pfam" id="PF16862"/>
    </source>
</evidence>
<feature type="domain" description="Beta-glucuronidase C-terminal" evidence="2">
    <location>
        <begin position="226"/>
        <end position="327"/>
    </location>
</feature>
<keyword evidence="4" id="KW-1185">Reference proteome</keyword>
<dbReference type="InterPro" id="IPR013780">
    <property type="entry name" value="Glyco_hydro_b"/>
</dbReference>
<name>A0A4S4MQZ6_9APHY</name>
<dbReference type="InterPro" id="IPR031728">
    <property type="entry name" value="GlcAase_C"/>
</dbReference>
<evidence type="ECO:0000256" key="1">
    <source>
        <dbReference type="SAM" id="SignalP"/>
    </source>
</evidence>
<dbReference type="Pfam" id="PF16862">
    <property type="entry name" value="Glyco_hydro_79C"/>
    <property type="match status" value="1"/>
</dbReference>
<sequence length="330" mass="34510">MLTALYVLVIALDLLFREAWAIAVPPNAPSGAAAVDPSVLSVSIEFFTLPGYTQIEATSNCLENLAQLRGGARPAIRIGGTTQDRATYDPELQSAVNYTVASPADAPDSLTYGPSFFTLAAQLQSDAVTLGLNRQLNNQAASLAAAVQAKNTMDNLFALELGNEPEFCVRRCQYELAKSDEPFAYCFWGTSSVFAPYYGAAFVSDFLGTDGAGVAMLDNGTSPLAAYAVYSSNSSLLRLLLINSNYYDGTASATRSSSTFTLTGLQARSAAGKRLTAPSATALSNVTISGSAFSTTCTHTGSAVLEDVQIAPNGTLSVSLLASEALIVVL</sequence>
<dbReference type="Gene3D" id="2.60.40.1180">
    <property type="entry name" value="Golgi alpha-mannosidase II"/>
    <property type="match status" value="1"/>
</dbReference>
<reference evidence="3 4" key="1">
    <citation type="submission" date="2019-02" db="EMBL/GenBank/DDBJ databases">
        <title>Genome sequencing of the rare red list fungi Antrodiella citrinella (Flaviporus citrinellus).</title>
        <authorList>
            <person name="Buettner E."/>
            <person name="Kellner H."/>
        </authorList>
    </citation>
    <scope>NUCLEOTIDE SEQUENCE [LARGE SCALE GENOMIC DNA]</scope>
    <source>
        <strain evidence="3 4">DSM 108506</strain>
    </source>
</reference>
<dbReference type="OrthoDB" id="2831684at2759"/>
<gene>
    <name evidence="3" type="ORF">EUX98_g6485</name>
</gene>
<protein>
    <recommendedName>
        <fullName evidence="2">Beta-glucuronidase C-terminal domain-containing protein</fullName>
    </recommendedName>
</protein>
<dbReference type="InterPro" id="IPR052974">
    <property type="entry name" value="GH79_Enzymes"/>
</dbReference>
<evidence type="ECO:0000313" key="4">
    <source>
        <dbReference type="Proteomes" id="UP000308730"/>
    </source>
</evidence>
<organism evidence="3 4">
    <name type="scientific">Antrodiella citrinella</name>
    <dbReference type="NCBI Taxonomy" id="2447956"/>
    <lineage>
        <taxon>Eukaryota</taxon>
        <taxon>Fungi</taxon>
        <taxon>Dikarya</taxon>
        <taxon>Basidiomycota</taxon>
        <taxon>Agaricomycotina</taxon>
        <taxon>Agaricomycetes</taxon>
        <taxon>Polyporales</taxon>
        <taxon>Steccherinaceae</taxon>
        <taxon>Antrodiella</taxon>
    </lineage>
</organism>
<proteinExistence type="predicted"/>
<evidence type="ECO:0000313" key="3">
    <source>
        <dbReference type="EMBL" id="THH27708.1"/>
    </source>
</evidence>
<dbReference type="Gene3D" id="3.20.20.80">
    <property type="entry name" value="Glycosidases"/>
    <property type="match status" value="1"/>
</dbReference>
<feature type="signal peptide" evidence="1">
    <location>
        <begin position="1"/>
        <end position="21"/>
    </location>
</feature>